<protein>
    <submittedName>
        <fullName evidence="1">Uncharacterized protein</fullName>
    </submittedName>
</protein>
<accession>A0A3B0MQC8</accession>
<proteinExistence type="predicted"/>
<evidence type="ECO:0000313" key="1">
    <source>
        <dbReference type="EMBL" id="SUZ31114.1"/>
    </source>
</evidence>
<gene>
    <name evidence="1" type="ORF">ROE7235_00849</name>
</gene>
<dbReference type="Proteomes" id="UP000272908">
    <property type="component" value="Unassembled WGS sequence"/>
</dbReference>
<dbReference type="RefSeq" id="WP_121093395.1">
    <property type="nucleotide sequence ID" value="NZ_UIHC01000005.1"/>
</dbReference>
<reference evidence="2" key="1">
    <citation type="submission" date="2018-08" db="EMBL/GenBank/DDBJ databases">
        <authorList>
            <person name="Rodrigo-Torres L."/>
            <person name="Arahal R. D."/>
            <person name="Lucena T."/>
        </authorList>
    </citation>
    <scope>NUCLEOTIDE SEQUENCE [LARGE SCALE GENOMIC DNA]</scope>
    <source>
        <strain evidence="2">CECT 7235</strain>
    </source>
</reference>
<dbReference type="AlphaFoldDB" id="A0A3B0MQC8"/>
<keyword evidence="2" id="KW-1185">Reference proteome</keyword>
<dbReference type="EMBL" id="UIHC01000005">
    <property type="protein sequence ID" value="SUZ31114.1"/>
    <property type="molecule type" value="Genomic_DNA"/>
</dbReference>
<evidence type="ECO:0000313" key="2">
    <source>
        <dbReference type="Proteomes" id="UP000272908"/>
    </source>
</evidence>
<organism evidence="1 2">
    <name type="scientific">Roseinatronobacter ekhonensis</name>
    <dbReference type="NCBI Taxonomy" id="254356"/>
    <lineage>
        <taxon>Bacteria</taxon>
        <taxon>Pseudomonadati</taxon>
        <taxon>Pseudomonadota</taxon>
        <taxon>Alphaproteobacteria</taxon>
        <taxon>Rhodobacterales</taxon>
        <taxon>Paracoccaceae</taxon>
        <taxon>Roseinatronobacter</taxon>
    </lineage>
</organism>
<sequence length="71" mass="7927">MEQYVRGIYREETYPLPRGRITAIVTPDGAATRLELFSNGLVATRPMRDFAQAARCAKDIAQVAWGRADDV</sequence>
<name>A0A3B0MQC8_9RHOB</name>